<reference evidence="1 2" key="1">
    <citation type="submission" date="2016-07" db="EMBL/GenBank/DDBJ databases">
        <title>Multiple horizontal gene transfer events from other fungi enriched the ability of initially mycotrophic Trichoderma (Ascomycota) to feed on dead plant biomass.</title>
        <authorList>
            <consortium name="DOE Joint Genome Institute"/>
            <person name="Aerts A."/>
            <person name="Atanasova L."/>
            <person name="Chenthamara K."/>
            <person name="Zhang J."/>
            <person name="Grujic M."/>
            <person name="Henrissat B."/>
            <person name="Kuo A."/>
            <person name="Salamov A."/>
            <person name="Lipzen A."/>
            <person name="Labutti K."/>
            <person name="Barry K."/>
            <person name="Miao Y."/>
            <person name="Rahimi M.J."/>
            <person name="Shen Q."/>
            <person name="Grigoriev I.V."/>
            <person name="Kubicek C.P."/>
            <person name="Druzhinina I.S."/>
        </authorList>
    </citation>
    <scope>NUCLEOTIDE SEQUENCE [LARGE SCALE GENOMIC DNA]</scope>
    <source>
        <strain evidence="1 2">CBS 433.97</strain>
    </source>
</reference>
<evidence type="ECO:0000313" key="2">
    <source>
        <dbReference type="Proteomes" id="UP000240493"/>
    </source>
</evidence>
<organism evidence="1 2">
    <name type="scientific">Trichoderma asperellum (strain ATCC 204424 / CBS 433.97 / NBRC 101777)</name>
    <dbReference type="NCBI Taxonomy" id="1042311"/>
    <lineage>
        <taxon>Eukaryota</taxon>
        <taxon>Fungi</taxon>
        <taxon>Dikarya</taxon>
        <taxon>Ascomycota</taxon>
        <taxon>Pezizomycotina</taxon>
        <taxon>Sordariomycetes</taxon>
        <taxon>Hypocreomycetidae</taxon>
        <taxon>Hypocreales</taxon>
        <taxon>Hypocreaceae</taxon>
        <taxon>Trichoderma</taxon>
    </lineage>
</organism>
<gene>
    <name evidence="1" type="ORF">M441DRAFT_227009</name>
</gene>
<dbReference type="AlphaFoldDB" id="A0A2T3ZQ34"/>
<name>A0A2T3ZQ34_TRIA4</name>
<sequence>MQQLSHPYPTQGCLRARRRASSAICRLQMPETPRLARMLPNSFVSLFPRRWTLPVPRAAPGMRHPFWRSGEEKKKKSFFPRSLSGTTVLVSGGVGPPPPPPPPRLSFERSMCRYLRASERRTVGGRADGG</sequence>
<accession>A0A2T3ZQ34</accession>
<dbReference type="EMBL" id="KZ679256">
    <property type="protein sequence ID" value="PTB46911.1"/>
    <property type="molecule type" value="Genomic_DNA"/>
</dbReference>
<dbReference type="Proteomes" id="UP000240493">
    <property type="component" value="Unassembled WGS sequence"/>
</dbReference>
<proteinExistence type="predicted"/>
<evidence type="ECO:0000313" key="1">
    <source>
        <dbReference type="EMBL" id="PTB46911.1"/>
    </source>
</evidence>
<protein>
    <submittedName>
        <fullName evidence="1">Uncharacterized protein</fullName>
    </submittedName>
</protein>
<keyword evidence="2" id="KW-1185">Reference proteome</keyword>